<name>A0A3Q7IMG6_SOLLC</name>
<dbReference type="AlphaFoldDB" id="A0A3Q7IMG6"/>
<dbReference type="Proteomes" id="UP000004994">
    <property type="component" value="Chromosome 10"/>
</dbReference>
<dbReference type="Gramene" id="Solyc10g085075.1.1">
    <property type="protein sequence ID" value="Solyc10g085075.1.1"/>
    <property type="gene ID" value="Solyc10g085075.1"/>
</dbReference>
<evidence type="ECO:0000313" key="2">
    <source>
        <dbReference type="Proteomes" id="UP000004994"/>
    </source>
</evidence>
<proteinExistence type="predicted"/>
<accession>A0A3Q7IMG6</accession>
<protein>
    <submittedName>
        <fullName evidence="1">Uncharacterized protein</fullName>
    </submittedName>
</protein>
<sequence length="124" mass="14372">MLLLDVVVYDAYSMVVEIRLERFKCFKIAAVDGLCENGCLNKELHDILNLQYLFNGFVKAFEIEDANRFLDCHLILTMKENLFHNTMLPALNRKIKLFSPQSILDISLCLTLPLKDGFKDVKWT</sequence>
<dbReference type="InParanoid" id="A0A3Q7IMG6"/>
<dbReference type="EnsemblPlants" id="Solyc10g085075.1.1">
    <property type="protein sequence ID" value="Solyc10g085075.1.1"/>
    <property type="gene ID" value="Solyc10g085075.1"/>
</dbReference>
<evidence type="ECO:0000313" key="1">
    <source>
        <dbReference type="EnsemblPlants" id="Solyc10g085075.1.1"/>
    </source>
</evidence>
<organism evidence="1">
    <name type="scientific">Solanum lycopersicum</name>
    <name type="common">Tomato</name>
    <name type="synonym">Lycopersicon esculentum</name>
    <dbReference type="NCBI Taxonomy" id="4081"/>
    <lineage>
        <taxon>Eukaryota</taxon>
        <taxon>Viridiplantae</taxon>
        <taxon>Streptophyta</taxon>
        <taxon>Embryophyta</taxon>
        <taxon>Tracheophyta</taxon>
        <taxon>Spermatophyta</taxon>
        <taxon>Magnoliopsida</taxon>
        <taxon>eudicotyledons</taxon>
        <taxon>Gunneridae</taxon>
        <taxon>Pentapetalae</taxon>
        <taxon>asterids</taxon>
        <taxon>lamiids</taxon>
        <taxon>Solanales</taxon>
        <taxon>Solanaceae</taxon>
        <taxon>Solanoideae</taxon>
        <taxon>Solaneae</taxon>
        <taxon>Solanum</taxon>
        <taxon>Solanum subgen. Lycopersicon</taxon>
    </lineage>
</organism>
<keyword evidence="2" id="KW-1185">Reference proteome</keyword>
<reference evidence="1" key="1">
    <citation type="journal article" date="2012" name="Nature">
        <title>The tomato genome sequence provides insights into fleshy fruit evolution.</title>
        <authorList>
            <consortium name="Tomato Genome Consortium"/>
        </authorList>
    </citation>
    <scope>NUCLEOTIDE SEQUENCE [LARGE SCALE GENOMIC DNA]</scope>
    <source>
        <strain evidence="1">cv. Heinz 1706</strain>
    </source>
</reference>
<reference evidence="1" key="2">
    <citation type="submission" date="2019-01" db="UniProtKB">
        <authorList>
            <consortium name="EnsemblPlants"/>
        </authorList>
    </citation>
    <scope>IDENTIFICATION</scope>
    <source>
        <strain evidence="1">cv. Heinz 1706</strain>
    </source>
</reference>